<keyword evidence="2" id="KW-1003">Cell membrane</keyword>
<dbReference type="EMBL" id="JALZ01000009">
    <property type="protein sequence ID" value="ETX14696.1"/>
    <property type="molecule type" value="Genomic_DNA"/>
</dbReference>
<name>X7EHL3_9RHOB</name>
<keyword evidence="4 7" id="KW-0808">Transferase</keyword>
<dbReference type="STRING" id="1449350.OCH239_22090"/>
<evidence type="ECO:0000313" key="7">
    <source>
        <dbReference type="EMBL" id="ETX14696.1"/>
    </source>
</evidence>
<gene>
    <name evidence="7" type="ORF">OCH239_22090</name>
</gene>
<evidence type="ECO:0000256" key="4">
    <source>
        <dbReference type="ARBA" id="ARBA00022679"/>
    </source>
</evidence>
<evidence type="ECO:0000256" key="5">
    <source>
        <dbReference type="ARBA" id="ARBA00023136"/>
    </source>
</evidence>
<comment type="caution">
    <text evidence="7">The sequence shown here is derived from an EMBL/GenBank/DDBJ whole genome shotgun (WGS) entry which is preliminary data.</text>
</comment>
<dbReference type="eggNOG" id="COG1560">
    <property type="taxonomic scope" value="Bacteria"/>
</dbReference>
<dbReference type="AlphaFoldDB" id="X7EHL3"/>
<evidence type="ECO:0000256" key="1">
    <source>
        <dbReference type="ARBA" id="ARBA00004533"/>
    </source>
</evidence>
<dbReference type="InterPro" id="IPR004960">
    <property type="entry name" value="LipA_acyltrans"/>
</dbReference>
<organism evidence="7 8">
    <name type="scientific">Roseivivax halodurans JCM 10272</name>
    <dbReference type="NCBI Taxonomy" id="1449350"/>
    <lineage>
        <taxon>Bacteria</taxon>
        <taxon>Pseudomonadati</taxon>
        <taxon>Pseudomonadota</taxon>
        <taxon>Alphaproteobacteria</taxon>
        <taxon>Rhodobacterales</taxon>
        <taxon>Roseobacteraceae</taxon>
        <taxon>Roseivivax</taxon>
    </lineage>
</organism>
<dbReference type="Proteomes" id="UP000022447">
    <property type="component" value="Unassembled WGS sequence"/>
</dbReference>
<dbReference type="PANTHER" id="PTHR30606">
    <property type="entry name" value="LIPID A BIOSYNTHESIS LAUROYL ACYLTRANSFERASE"/>
    <property type="match status" value="1"/>
</dbReference>
<dbReference type="GO" id="GO:0005886">
    <property type="term" value="C:plasma membrane"/>
    <property type="evidence" value="ECO:0007669"/>
    <property type="project" value="UniProtKB-SubCell"/>
</dbReference>
<sequence>MADRPQTDVSDPEMPTGTWGEWASDHALRSAISLCLALPLKMRLWLMGGLVSRIVAPLAGYEARAMQNLAHVWPEMSHTERRRLARRVADNAGRTMIENYDVLGLRDRMRDAPVTGPGLPAMEEAREAGRPILFVTGHYGNFEAPRAALVARGWKIGGLYRPMSNAYFNAHYAENMHRLSGPVFEQGRRGTMGLMRHIRGGGMGVLLFDLYSGKGVPIEFMGRPAPTLTSAAEIALKTDALMVPFFGIRQPDGVSFEAHFDAPIPPGDPVEMMRAATRALEARIEADPAQWFWIHRRWKPERQARRQRKRAAANTAP</sequence>
<evidence type="ECO:0000256" key="3">
    <source>
        <dbReference type="ARBA" id="ARBA00022519"/>
    </source>
</evidence>
<keyword evidence="3" id="KW-0997">Cell inner membrane</keyword>
<proteinExistence type="predicted"/>
<reference evidence="7 8" key="1">
    <citation type="submission" date="2014-01" db="EMBL/GenBank/DDBJ databases">
        <title>Roseivivax halodurans JCM 10272 Genome Sequencing.</title>
        <authorList>
            <person name="Lai Q."/>
            <person name="Li G."/>
            <person name="Shao Z."/>
        </authorList>
    </citation>
    <scope>NUCLEOTIDE SEQUENCE [LARGE SCALE GENOMIC DNA]</scope>
    <source>
        <strain evidence="7 8">JCM 10272</strain>
    </source>
</reference>
<evidence type="ECO:0000256" key="6">
    <source>
        <dbReference type="ARBA" id="ARBA00023315"/>
    </source>
</evidence>
<keyword evidence="6 7" id="KW-0012">Acyltransferase</keyword>
<keyword evidence="5" id="KW-0472">Membrane</keyword>
<keyword evidence="8" id="KW-1185">Reference proteome</keyword>
<comment type="subcellular location">
    <subcellularLocation>
        <location evidence="1">Cell inner membrane</location>
    </subcellularLocation>
</comment>
<dbReference type="PANTHER" id="PTHR30606:SF10">
    <property type="entry name" value="PHOSPHATIDYLINOSITOL MANNOSIDE ACYLTRANSFERASE"/>
    <property type="match status" value="1"/>
</dbReference>
<dbReference type="Pfam" id="PF03279">
    <property type="entry name" value="Lip_A_acyltrans"/>
    <property type="match status" value="1"/>
</dbReference>
<evidence type="ECO:0000313" key="8">
    <source>
        <dbReference type="Proteomes" id="UP000022447"/>
    </source>
</evidence>
<dbReference type="CDD" id="cd07984">
    <property type="entry name" value="LPLAT_LABLAT-like"/>
    <property type="match status" value="1"/>
</dbReference>
<accession>X7EHL3</accession>
<dbReference type="GO" id="GO:0016746">
    <property type="term" value="F:acyltransferase activity"/>
    <property type="evidence" value="ECO:0007669"/>
    <property type="project" value="UniProtKB-KW"/>
</dbReference>
<protein>
    <submittedName>
        <fullName evidence="7">Lauroyl acyltransferase</fullName>
    </submittedName>
</protein>
<dbReference type="PATRIC" id="fig|1449350.3.peg.2207"/>
<dbReference type="GO" id="GO:0009247">
    <property type="term" value="P:glycolipid biosynthetic process"/>
    <property type="evidence" value="ECO:0007669"/>
    <property type="project" value="UniProtKB-ARBA"/>
</dbReference>
<evidence type="ECO:0000256" key="2">
    <source>
        <dbReference type="ARBA" id="ARBA00022475"/>
    </source>
</evidence>